<feature type="non-terminal residue" evidence="1">
    <location>
        <position position="1"/>
    </location>
</feature>
<accession>X0XEP1</accession>
<proteinExistence type="predicted"/>
<protein>
    <recommendedName>
        <fullName evidence="2">Peptidase M20 dimerisation domain-containing protein</fullName>
    </recommendedName>
</protein>
<reference evidence="1" key="1">
    <citation type="journal article" date="2014" name="Front. Microbiol.">
        <title>High frequency of phylogenetically diverse reductive dehalogenase-homologous genes in deep subseafloor sedimentary metagenomes.</title>
        <authorList>
            <person name="Kawai M."/>
            <person name="Futagami T."/>
            <person name="Toyoda A."/>
            <person name="Takaki Y."/>
            <person name="Nishi S."/>
            <person name="Hori S."/>
            <person name="Arai W."/>
            <person name="Tsubouchi T."/>
            <person name="Morono Y."/>
            <person name="Uchiyama I."/>
            <person name="Ito T."/>
            <person name="Fujiyama A."/>
            <person name="Inagaki F."/>
            <person name="Takami H."/>
        </authorList>
    </citation>
    <scope>NUCLEOTIDE SEQUENCE</scope>
    <source>
        <strain evidence="1">Expedition CK06-06</strain>
    </source>
</reference>
<dbReference type="GO" id="GO:0016787">
    <property type="term" value="F:hydrolase activity"/>
    <property type="evidence" value="ECO:0007669"/>
    <property type="project" value="InterPro"/>
</dbReference>
<dbReference type="SUPFAM" id="SSF53187">
    <property type="entry name" value="Zn-dependent exopeptidases"/>
    <property type="match status" value="1"/>
</dbReference>
<dbReference type="Gene3D" id="3.40.630.10">
    <property type="entry name" value="Zn peptidases"/>
    <property type="match status" value="1"/>
</dbReference>
<evidence type="ECO:0008006" key="2">
    <source>
        <dbReference type="Google" id="ProtNLM"/>
    </source>
</evidence>
<evidence type="ECO:0000313" key="1">
    <source>
        <dbReference type="EMBL" id="GAG23426.1"/>
    </source>
</evidence>
<dbReference type="Pfam" id="PF01546">
    <property type="entry name" value="Peptidase_M20"/>
    <property type="match status" value="1"/>
</dbReference>
<dbReference type="AlphaFoldDB" id="X0XEP1"/>
<sequence length="109" mass="11859">SPGVRVVVKPSPATALPYLIPADHPGNLAARDVLTEIYGRPPCEARMGGTIPVCALFLRSLGAHTVVFAFGLDDERVHAPNEFFRLSSFELGQRAYCRILERLGHTGET</sequence>
<gene>
    <name evidence="1" type="ORF">S01H1_60791</name>
</gene>
<organism evidence="1">
    <name type="scientific">marine sediment metagenome</name>
    <dbReference type="NCBI Taxonomy" id="412755"/>
    <lineage>
        <taxon>unclassified sequences</taxon>
        <taxon>metagenomes</taxon>
        <taxon>ecological metagenomes</taxon>
    </lineage>
</organism>
<comment type="caution">
    <text evidence="1">The sequence shown here is derived from an EMBL/GenBank/DDBJ whole genome shotgun (WGS) entry which is preliminary data.</text>
</comment>
<dbReference type="InterPro" id="IPR002933">
    <property type="entry name" value="Peptidase_M20"/>
</dbReference>
<dbReference type="EMBL" id="BARS01039828">
    <property type="protein sequence ID" value="GAG23426.1"/>
    <property type="molecule type" value="Genomic_DNA"/>
</dbReference>
<name>X0XEP1_9ZZZZ</name>